<organism evidence="4 5">
    <name type="scientific">Morus notabilis</name>
    <dbReference type="NCBI Taxonomy" id="981085"/>
    <lineage>
        <taxon>Eukaryota</taxon>
        <taxon>Viridiplantae</taxon>
        <taxon>Streptophyta</taxon>
        <taxon>Embryophyta</taxon>
        <taxon>Tracheophyta</taxon>
        <taxon>Spermatophyta</taxon>
        <taxon>Magnoliopsida</taxon>
        <taxon>eudicotyledons</taxon>
        <taxon>Gunneridae</taxon>
        <taxon>Pentapetalae</taxon>
        <taxon>rosids</taxon>
        <taxon>fabids</taxon>
        <taxon>Rosales</taxon>
        <taxon>Moraceae</taxon>
        <taxon>Moreae</taxon>
        <taxon>Morus</taxon>
    </lineage>
</organism>
<keyword evidence="2" id="KW-0328">Glycosyltransferase</keyword>
<dbReference type="eggNOG" id="KOG1192">
    <property type="taxonomic scope" value="Eukaryota"/>
</dbReference>
<evidence type="ECO:0000256" key="3">
    <source>
        <dbReference type="ARBA" id="ARBA00022679"/>
    </source>
</evidence>
<evidence type="ECO:0000256" key="1">
    <source>
        <dbReference type="ARBA" id="ARBA00009995"/>
    </source>
</evidence>
<evidence type="ECO:0000256" key="2">
    <source>
        <dbReference type="ARBA" id="ARBA00022676"/>
    </source>
</evidence>
<evidence type="ECO:0000313" key="5">
    <source>
        <dbReference type="Proteomes" id="UP000030645"/>
    </source>
</evidence>
<dbReference type="PANTHER" id="PTHR48047">
    <property type="entry name" value="GLYCOSYLTRANSFERASE"/>
    <property type="match status" value="1"/>
</dbReference>
<proteinExistence type="inferred from homology"/>
<dbReference type="Proteomes" id="UP000030645">
    <property type="component" value="Unassembled WGS sequence"/>
</dbReference>
<keyword evidence="3 4" id="KW-0808">Transferase</keyword>
<name>W9RP20_9ROSA</name>
<accession>W9RP20</accession>
<keyword evidence="5" id="KW-1185">Reference proteome</keyword>
<dbReference type="CDD" id="cd03784">
    <property type="entry name" value="GT1_Gtf-like"/>
    <property type="match status" value="1"/>
</dbReference>
<dbReference type="SUPFAM" id="SSF53756">
    <property type="entry name" value="UDP-Glycosyltransferase/glycogen phosphorylase"/>
    <property type="match status" value="1"/>
</dbReference>
<dbReference type="FunFam" id="3.40.50.2000:FF:000056">
    <property type="entry name" value="Glycosyltransferase"/>
    <property type="match status" value="1"/>
</dbReference>
<dbReference type="STRING" id="981085.W9RP20"/>
<dbReference type="Gene3D" id="3.40.50.2000">
    <property type="entry name" value="Glycogen Phosphorylase B"/>
    <property type="match status" value="2"/>
</dbReference>
<dbReference type="Pfam" id="PF00201">
    <property type="entry name" value="UDPGT"/>
    <property type="match status" value="1"/>
</dbReference>
<reference evidence="5" key="1">
    <citation type="submission" date="2013-01" db="EMBL/GenBank/DDBJ databases">
        <title>Draft Genome Sequence of a Mulberry Tree, Morus notabilis C.K. Schneid.</title>
        <authorList>
            <person name="He N."/>
            <person name="Zhao S."/>
        </authorList>
    </citation>
    <scope>NUCLEOTIDE SEQUENCE</scope>
</reference>
<evidence type="ECO:0000313" key="4">
    <source>
        <dbReference type="EMBL" id="EXB89098.1"/>
    </source>
</evidence>
<protein>
    <submittedName>
        <fullName evidence="4">UDP-glycosyltransferase</fullName>
    </submittedName>
</protein>
<dbReference type="PANTHER" id="PTHR48047:SF8">
    <property type="entry name" value="FLAVONOL 3-O-GLUCOSYLTRANSFERASE UGT89B1"/>
    <property type="match status" value="1"/>
</dbReference>
<gene>
    <name evidence="4" type="ORF">L484_016658</name>
</gene>
<sequence length="257" mass="27814">MYRSYVGGDPDGKFLRDGFLDNLTSWGLVVNSFGDLEGVYLEHLRKEMGHTRVWAVGPVKPIEQSGPTTRGGPSSVSADSITSWLDKCDDNKVVYVCFGSLAVLRNDQMEALALGLERSGGSFVWSIKEPTHVEGGYGRVPHGFEDRVAGRGLVIKGWAPQVLILNHRAVGAFLTHCGWNLVLESVTSGVPILAWPMGADQFINATLLEQLKDDDRAERQRAKQLAALRATVDGGSSVKDVESLIAHLVALGAAICK</sequence>
<dbReference type="AlphaFoldDB" id="W9RP20"/>
<dbReference type="InterPro" id="IPR002213">
    <property type="entry name" value="UDP_glucos_trans"/>
</dbReference>
<dbReference type="GO" id="GO:0035251">
    <property type="term" value="F:UDP-glucosyltransferase activity"/>
    <property type="evidence" value="ECO:0007669"/>
    <property type="project" value="TreeGrafter"/>
</dbReference>
<comment type="similarity">
    <text evidence="1">Belongs to the UDP-glycosyltransferase family.</text>
</comment>
<dbReference type="EMBL" id="KE345003">
    <property type="protein sequence ID" value="EXB89098.1"/>
    <property type="molecule type" value="Genomic_DNA"/>
</dbReference>